<organism evidence="1">
    <name type="scientific">Anguilla anguilla</name>
    <name type="common">European freshwater eel</name>
    <name type="synonym">Muraena anguilla</name>
    <dbReference type="NCBI Taxonomy" id="7936"/>
    <lineage>
        <taxon>Eukaryota</taxon>
        <taxon>Metazoa</taxon>
        <taxon>Chordata</taxon>
        <taxon>Craniata</taxon>
        <taxon>Vertebrata</taxon>
        <taxon>Euteleostomi</taxon>
        <taxon>Actinopterygii</taxon>
        <taxon>Neopterygii</taxon>
        <taxon>Teleostei</taxon>
        <taxon>Anguilliformes</taxon>
        <taxon>Anguillidae</taxon>
        <taxon>Anguilla</taxon>
    </lineage>
</organism>
<dbReference type="EMBL" id="GBXM01046460">
    <property type="protein sequence ID" value="JAH62117.1"/>
    <property type="molecule type" value="Transcribed_RNA"/>
</dbReference>
<reference evidence="1" key="2">
    <citation type="journal article" date="2015" name="Fish Shellfish Immunol.">
        <title>Early steps in the European eel (Anguilla anguilla)-Vibrio vulnificus interaction in the gills: Role of the RtxA13 toxin.</title>
        <authorList>
            <person name="Callol A."/>
            <person name="Pajuelo D."/>
            <person name="Ebbesson L."/>
            <person name="Teles M."/>
            <person name="MacKenzie S."/>
            <person name="Amaro C."/>
        </authorList>
    </citation>
    <scope>NUCLEOTIDE SEQUENCE</scope>
</reference>
<evidence type="ECO:0000313" key="1">
    <source>
        <dbReference type="EMBL" id="JAH62117.1"/>
    </source>
</evidence>
<reference evidence="1" key="1">
    <citation type="submission" date="2014-11" db="EMBL/GenBank/DDBJ databases">
        <authorList>
            <person name="Amaro Gonzalez C."/>
        </authorList>
    </citation>
    <scope>NUCLEOTIDE SEQUENCE</scope>
</reference>
<protein>
    <submittedName>
        <fullName evidence="1">Uncharacterized protein</fullName>
    </submittedName>
</protein>
<sequence>MISKWLVGPETGFWGYSLMVRGQGFGGTL</sequence>
<proteinExistence type="predicted"/>
<name>A0A0E9U8P8_ANGAN</name>
<dbReference type="AlphaFoldDB" id="A0A0E9U8P8"/>
<accession>A0A0E9U8P8</accession>